<dbReference type="Gene3D" id="3.30.70.1350">
    <property type="entry name" value="Cation efflux protein, cytoplasmic domain"/>
    <property type="match status" value="1"/>
</dbReference>
<comment type="similarity">
    <text evidence="2">Belongs to the cation diffusion facilitator (CDF) transporter (TC 2.A.4) family. FieF subfamily.</text>
</comment>
<keyword evidence="5" id="KW-0410">Iron transport</keyword>
<feature type="transmembrane region" description="Helical" evidence="10">
    <location>
        <begin position="87"/>
        <end position="108"/>
    </location>
</feature>
<evidence type="ECO:0000256" key="1">
    <source>
        <dbReference type="ARBA" id="ARBA00004141"/>
    </source>
</evidence>
<keyword evidence="7" id="KW-0862">Zinc</keyword>
<evidence type="ECO:0000313" key="13">
    <source>
        <dbReference type="EMBL" id="MFC0179360.1"/>
    </source>
</evidence>
<sequence>MNNLVKSHSAYAKRVTRAAIIATSVASVLFIAKAIIWWITGSITLLAGLLDSLIDISASSLNLLVLRFALLPADHNHSFGHGKAESLSALAQGMFILGSAVILMLNGIQNLVNPVPIKNVSWAMIVIIISLVTTIFLVIYQRWVYKTTQSQAIKADMLHYQSDVLLNIAILAALILSHYGFSRADPIFAIFISLYIGYHALKIGYDAIQMLLDKALPVEEQEQIIKIAVKTQGVLGAHDLKTRRVGLTRFIQMHIEIEDNLPLIEAHAIIENIENALLIAFPSADILLHQDPHSAVAKENQGKKTL</sequence>
<keyword evidence="7" id="KW-0864">Zinc transport</keyword>
<dbReference type="InterPro" id="IPR058533">
    <property type="entry name" value="Cation_efflux_TM"/>
</dbReference>
<name>A0ABV6C8R2_9GAMM</name>
<dbReference type="InterPro" id="IPR050291">
    <property type="entry name" value="CDF_Transporter"/>
</dbReference>
<feature type="transmembrane region" description="Helical" evidence="10">
    <location>
        <begin position="120"/>
        <end position="143"/>
    </location>
</feature>
<proteinExistence type="inferred from homology"/>
<evidence type="ECO:0000256" key="9">
    <source>
        <dbReference type="ARBA" id="ARBA00023136"/>
    </source>
</evidence>
<dbReference type="Pfam" id="PF16916">
    <property type="entry name" value="ZT_dimer"/>
    <property type="match status" value="1"/>
</dbReference>
<keyword evidence="9 10" id="KW-0472">Membrane</keyword>
<dbReference type="EMBL" id="JBHLXE010000046">
    <property type="protein sequence ID" value="MFC0179360.1"/>
    <property type="molecule type" value="Genomic_DNA"/>
</dbReference>
<keyword evidence="6 10" id="KW-0812">Transmembrane</keyword>
<dbReference type="SUPFAM" id="SSF161111">
    <property type="entry name" value="Cation efflux protein transmembrane domain-like"/>
    <property type="match status" value="1"/>
</dbReference>
<feature type="domain" description="Cation efflux protein transmembrane" evidence="11">
    <location>
        <begin position="20"/>
        <end position="212"/>
    </location>
</feature>
<evidence type="ECO:0000256" key="7">
    <source>
        <dbReference type="ARBA" id="ARBA00022906"/>
    </source>
</evidence>
<organism evidence="13 14">
    <name type="scientific">Thorsellia kenyensis</name>
    <dbReference type="NCBI Taxonomy" id="1549888"/>
    <lineage>
        <taxon>Bacteria</taxon>
        <taxon>Pseudomonadati</taxon>
        <taxon>Pseudomonadota</taxon>
        <taxon>Gammaproteobacteria</taxon>
        <taxon>Enterobacterales</taxon>
        <taxon>Thorselliaceae</taxon>
        <taxon>Thorsellia</taxon>
    </lineage>
</organism>
<feature type="transmembrane region" description="Helical" evidence="10">
    <location>
        <begin position="20"/>
        <end position="39"/>
    </location>
</feature>
<dbReference type="Pfam" id="PF01545">
    <property type="entry name" value="Cation_efflux"/>
    <property type="match status" value="1"/>
</dbReference>
<keyword evidence="5" id="KW-0408">Iron</keyword>
<evidence type="ECO:0000256" key="4">
    <source>
        <dbReference type="ARBA" id="ARBA00022475"/>
    </source>
</evidence>
<evidence type="ECO:0000256" key="8">
    <source>
        <dbReference type="ARBA" id="ARBA00022989"/>
    </source>
</evidence>
<evidence type="ECO:0000259" key="12">
    <source>
        <dbReference type="Pfam" id="PF16916"/>
    </source>
</evidence>
<feature type="transmembrane region" description="Helical" evidence="10">
    <location>
        <begin position="187"/>
        <end position="205"/>
    </location>
</feature>
<dbReference type="PANTHER" id="PTHR43840">
    <property type="entry name" value="MITOCHONDRIAL METAL TRANSPORTER 1-RELATED"/>
    <property type="match status" value="1"/>
</dbReference>
<gene>
    <name evidence="13" type="ORF">ACFFIT_04495</name>
</gene>
<feature type="transmembrane region" description="Helical" evidence="10">
    <location>
        <begin position="45"/>
        <end position="66"/>
    </location>
</feature>
<keyword evidence="14" id="KW-1185">Reference proteome</keyword>
<dbReference type="NCBIfam" id="TIGR01297">
    <property type="entry name" value="CDF"/>
    <property type="match status" value="1"/>
</dbReference>
<dbReference type="SUPFAM" id="SSF160240">
    <property type="entry name" value="Cation efflux protein cytoplasmic domain-like"/>
    <property type="match status" value="1"/>
</dbReference>
<keyword evidence="3" id="KW-0813">Transport</keyword>
<evidence type="ECO:0000313" key="14">
    <source>
        <dbReference type="Proteomes" id="UP001589758"/>
    </source>
</evidence>
<evidence type="ECO:0000256" key="10">
    <source>
        <dbReference type="SAM" id="Phobius"/>
    </source>
</evidence>
<dbReference type="PANTHER" id="PTHR43840:SF41">
    <property type="entry name" value="CATION-EFFLUX PUMP FIEF"/>
    <property type="match status" value="1"/>
</dbReference>
<keyword evidence="7" id="KW-0406">Ion transport</keyword>
<feature type="domain" description="Cation efflux protein cytoplasmic" evidence="12">
    <location>
        <begin position="217"/>
        <end position="293"/>
    </location>
</feature>
<dbReference type="Gene3D" id="1.20.1510.10">
    <property type="entry name" value="Cation efflux protein transmembrane domain"/>
    <property type="match status" value="1"/>
</dbReference>
<evidence type="ECO:0000259" key="11">
    <source>
        <dbReference type="Pfam" id="PF01545"/>
    </source>
</evidence>
<evidence type="ECO:0000256" key="3">
    <source>
        <dbReference type="ARBA" id="ARBA00022448"/>
    </source>
</evidence>
<evidence type="ECO:0000256" key="6">
    <source>
        <dbReference type="ARBA" id="ARBA00022692"/>
    </source>
</evidence>
<comment type="caution">
    <text evidence="13">The sequence shown here is derived from an EMBL/GenBank/DDBJ whole genome shotgun (WGS) entry which is preliminary data.</text>
</comment>
<evidence type="ECO:0000256" key="5">
    <source>
        <dbReference type="ARBA" id="ARBA00022496"/>
    </source>
</evidence>
<keyword evidence="8 10" id="KW-1133">Transmembrane helix</keyword>
<protein>
    <submittedName>
        <fullName evidence="13">Cation diffusion facilitator family transporter</fullName>
    </submittedName>
</protein>
<dbReference type="Proteomes" id="UP001589758">
    <property type="component" value="Unassembled WGS sequence"/>
</dbReference>
<dbReference type="RefSeq" id="WP_385876458.1">
    <property type="nucleotide sequence ID" value="NZ_JBHLXE010000046.1"/>
</dbReference>
<accession>A0ABV6C8R2</accession>
<keyword evidence="4" id="KW-1003">Cell membrane</keyword>
<comment type="subcellular location">
    <subcellularLocation>
        <location evidence="1">Membrane</location>
        <topology evidence="1">Multi-pass membrane protein</topology>
    </subcellularLocation>
</comment>
<dbReference type="InterPro" id="IPR027470">
    <property type="entry name" value="Cation_efflux_CTD"/>
</dbReference>
<evidence type="ECO:0000256" key="2">
    <source>
        <dbReference type="ARBA" id="ARBA00010212"/>
    </source>
</evidence>
<dbReference type="InterPro" id="IPR036837">
    <property type="entry name" value="Cation_efflux_CTD_sf"/>
</dbReference>
<dbReference type="InterPro" id="IPR002524">
    <property type="entry name" value="Cation_efflux"/>
</dbReference>
<feature type="transmembrane region" description="Helical" evidence="10">
    <location>
        <begin position="164"/>
        <end position="181"/>
    </location>
</feature>
<reference evidence="13 14" key="1">
    <citation type="submission" date="2024-09" db="EMBL/GenBank/DDBJ databases">
        <authorList>
            <person name="Sun Q."/>
            <person name="Mori K."/>
        </authorList>
    </citation>
    <scope>NUCLEOTIDE SEQUENCE [LARGE SCALE GENOMIC DNA]</scope>
    <source>
        <strain evidence="13 14">CCM 8545</strain>
    </source>
</reference>
<dbReference type="InterPro" id="IPR027469">
    <property type="entry name" value="Cation_efflux_TMD_sf"/>
</dbReference>